<evidence type="ECO:0000256" key="4">
    <source>
        <dbReference type="SAM" id="Phobius"/>
    </source>
</evidence>
<evidence type="ECO:0000259" key="5">
    <source>
        <dbReference type="Pfam" id="PF00501"/>
    </source>
</evidence>
<dbReference type="EMBL" id="JAUZMZ010000013">
    <property type="protein sequence ID" value="MEE2031307.1"/>
    <property type="molecule type" value="Genomic_DNA"/>
</dbReference>
<dbReference type="Proteomes" id="UP001331936">
    <property type="component" value="Unassembled WGS sequence"/>
</dbReference>
<evidence type="ECO:0000259" key="6">
    <source>
        <dbReference type="Pfam" id="PF13193"/>
    </source>
</evidence>
<keyword evidence="4" id="KW-0812">Transmembrane</keyword>
<accession>A0ABU7JMN6</accession>
<evidence type="ECO:0000313" key="7">
    <source>
        <dbReference type="EMBL" id="MEE2031307.1"/>
    </source>
</evidence>
<dbReference type="Pfam" id="PF13193">
    <property type="entry name" value="AMP-binding_C"/>
    <property type="match status" value="1"/>
</dbReference>
<feature type="region of interest" description="Disordered" evidence="3">
    <location>
        <begin position="351"/>
        <end position="373"/>
    </location>
</feature>
<dbReference type="PROSITE" id="PS00455">
    <property type="entry name" value="AMP_BINDING"/>
    <property type="match status" value="1"/>
</dbReference>
<dbReference type="SUPFAM" id="SSF56801">
    <property type="entry name" value="Acetyl-CoA synthetase-like"/>
    <property type="match status" value="1"/>
</dbReference>
<keyword evidence="2" id="KW-0436">Ligase</keyword>
<dbReference type="InterPro" id="IPR045851">
    <property type="entry name" value="AMP-bd_C_sf"/>
</dbReference>
<dbReference type="InterPro" id="IPR020845">
    <property type="entry name" value="AMP-binding_CS"/>
</dbReference>
<comment type="caution">
    <text evidence="7">The sequence shown here is derived from an EMBL/GenBank/DDBJ whole genome shotgun (WGS) entry which is preliminary data.</text>
</comment>
<evidence type="ECO:0000313" key="8">
    <source>
        <dbReference type="Proteomes" id="UP001331936"/>
    </source>
</evidence>
<name>A0ABU7JMN6_9NOCA</name>
<dbReference type="Gene3D" id="3.40.50.12780">
    <property type="entry name" value="N-terminal domain of ligase-like"/>
    <property type="match status" value="1"/>
</dbReference>
<dbReference type="Gene3D" id="3.30.300.30">
    <property type="match status" value="1"/>
</dbReference>
<dbReference type="Pfam" id="PF00501">
    <property type="entry name" value="AMP-binding"/>
    <property type="match status" value="1"/>
</dbReference>
<sequence>MTSTTRTKAPEMTVSDITTYDPAALRDQWYREGFYSDRTWPDVLAESCVTGASATVVYAGVEGAQLVTTVGEIHTLAQRVAAALQNRGVRAGDSVAVQLSNRIEASIAYEAVLLAGAVLVPIVHIYGPNEVRFILEQSGAKILVQPDRWRSIDYGDRVAAYADISTLEHVVVVGDSVPAGASAWADLVTSTAEYTRPAVHADDVALLIYTSGTTSAPKGVQHSHNSLLAEQQSAPQYLGAGEDAVQLVSFPPGHIAGVGSVLRPLLHGQNTVYMDVWDPALAVELIARHRVTATSGTPFHLTGMLDLGDVTERLATLREFLIGAATVPEDLVRRAADVGISTYRCYGSTEQPTITAGSTTDPEAARLGTDGSPLPGVRVRIVDESGADTPTGVDGEVVTRGPDQFVGYRDASLNASAFTADGWMRTGDLGHLDADGRLTITDRIKDVVIRAGETISSGQLEDVLAAHPAVAEAAIVAAPDSRYGEVVAAVVVPVPGAEIDLDSIREHFAKSGLAKQKTPERLAIVDALPRTALGKIRKAELRAEHFPKGGNR</sequence>
<keyword evidence="4" id="KW-1133">Transmembrane helix</keyword>
<feature type="domain" description="AMP-dependent synthetase/ligase" evidence="5">
    <location>
        <begin position="68"/>
        <end position="408"/>
    </location>
</feature>
<gene>
    <name evidence="7" type="ORF">Q8814_04145</name>
</gene>
<proteinExistence type="inferred from homology"/>
<dbReference type="PANTHER" id="PTHR43201:SF5">
    <property type="entry name" value="MEDIUM-CHAIN ACYL-COA LIGASE ACSF2, MITOCHONDRIAL"/>
    <property type="match status" value="1"/>
</dbReference>
<comment type="similarity">
    <text evidence="1">Belongs to the ATP-dependent AMP-binding enzyme family.</text>
</comment>
<reference evidence="7 8" key="1">
    <citation type="submission" date="2023-08" db="EMBL/GenBank/DDBJ databases">
        <authorList>
            <person name="Girao M."/>
            <person name="Carvalho M.F."/>
        </authorList>
    </citation>
    <scope>NUCLEOTIDE SEQUENCE [LARGE SCALE GENOMIC DNA]</scope>
    <source>
        <strain evidence="7 8">CC-R104</strain>
    </source>
</reference>
<evidence type="ECO:0000256" key="1">
    <source>
        <dbReference type="ARBA" id="ARBA00006432"/>
    </source>
</evidence>
<feature type="compositionally biased region" description="Polar residues" evidence="3">
    <location>
        <begin position="351"/>
        <end position="361"/>
    </location>
</feature>
<dbReference type="InterPro" id="IPR025110">
    <property type="entry name" value="AMP-bd_C"/>
</dbReference>
<feature type="transmembrane region" description="Helical" evidence="4">
    <location>
        <begin position="107"/>
        <end position="127"/>
    </location>
</feature>
<protein>
    <submittedName>
        <fullName evidence="7">AMP-binding protein</fullName>
    </submittedName>
</protein>
<evidence type="ECO:0000256" key="2">
    <source>
        <dbReference type="ARBA" id="ARBA00022598"/>
    </source>
</evidence>
<dbReference type="PANTHER" id="PTHR43201">
    <property type="entry name" value="ACYL-COA SYNTHETASE"/>
    <property type="match status" value="1"/>
</dbReference>
<feature type="domain" description="AMP-binding enzyme C-terminal" evidence="6">
    <location>
        <begin position="460"/>
        <end position="535"/>
    </location>
</feature>
<evidence type="ECO:0000256" key="3">
    <source>
        <dbReference type="SAM" id="MobiDB-lite"/>
    </source>
</evidence>
<keyword evidence="4" id="KW-0472">Membrane</keyword>
<organism evidence="7 8">
    <name type="scientific">Rhodococcus chondri</name>
    <dbReference type="NCBI Taxonomy" id="3065941"/>
    <lineage>
        <taxon>Bacteria</taxon>
        <taxon>Bacillati</taxon>
        <taxon>Actinomycetota</taxon>
        <taxon>Actinomycetes</taxon>
        <taxon>Mycobacteriales</taxon>
        <taxon>Nocardiaceae</taxon>
        <taxon>Rhodococcus</taxon>
    </lineage>
</organism>
<keyword evidence="8" id="KW-1185">Reference proteome</keyword>
<dbReference type="InterPro" id="IPR000873">
    <property type="entry name" value="AMP-dep_synth/lig_dom"/>
</dbReference>
<dbReference type="RefSeq" id="WP_330150745.1">
    <property type="nucleotide sequence ID" value="NZ_JAUZMZ010000013.1"/>
</dbReference>
<dbReference type="InterPro" id="IPR042099">
    <property type="entry name" value="ANL_N_sf"/>
</dbReference>